<dbReference type="EMBL" id="CP014646">
    <property type="protein sequence ID" value="AMO36012.1"/>
    <property type="molecule type" value="Genomic_DNA"/>
</dbReference>
<feature type="domain" description="Antitoxin Xre/MbcA/ParS-like toxin-binding" evidence="1">
    <location>
        <begin position="103"/>
        <end position="152"/>
    </location>
</feature>
<dbReference type="NCBIfam" id="TIGR02293">
    <property type="entry name" value="TAS_TIGR02293"/>
    <property type="match status" value="1"/>
</dbReference>
<dbReference type="Pfam" id="PF09722">
    <property type="entry name" value="Xre_MbcA_ParS_C"/>
    <property type="match status" value="1"/>
</dbReference>
<evidence type="ECO:0000259" key="1">
    <source>
        <dbReference type="Pfam" id="PF09722"/>
    </source>
</evidence>
<dbReference type="KEGG" id="thu:AC731_003085"/>
<gene>
    <name evidence="3" type="ORF">AC731_003085</name>
</gene>
<dbReference type="AlphaFoldDB" id="A0A140IE37"/>
<accession>A0A140IE37</accession>
<name>A0A140IE37_9RHOO</name>
<sequence length="156" mass="16700">MKTTRALVREPEAAYAARGSVGGASIEHYLHAASALERDHMVREGFETGSLDVFAHRFGRSGRSLAQLLGVAPATYDRRVREGKPLSQDDSDRVARLIDVERAAARVFGDESAAREWLAAPIPVLGGAIPIELVATTPGHQAVMNALRRIMAGTAA</sequence>
<feature type="domain" description="Antitoxin Xre-like helix-turn-helix" evidence="2">
    <location>
        <begin position="37"/>
        <end position="98"/>
    </location>
</feature>
<evidence type="ECO:0000259" key="2">
    <source>
        <dbReference type="Pfam" id="PF20432"/>
    </source>
</evidence>
<evidence type="ECO:0000313" key="4">
    <source>
        <dbReference type="Proteomes" id="UP000036902"/>
    </source>
</evidence>
<reference evidence="4" key="1">
    <citation type="submission" date="2016-03" db="EMBL/GenBank/DDBJ databases">
        <authorList>
            <person name="Ma C."/>
            <person name="Zhou S."/>
            <person name="Yang G."/>
        </authorList>
    </citation>
    <scope>NUCLEOTIDE SEQUENCE [LARGE SCALE GENOMIC DNA]</scope>
    <source>
        <strain evidence="4">SgZ-1</strain>
    </source>
</reference>
<protein>
    <submittedName>
        <fullName evidence="3">Uncharacterized protein</fullName>
    </submittedName>
</protein>
<dbReference type="InterPro" id="IPR046847">
    <property type="entry name" value="Xre-like_HTH"/>
</dbReference>
<organism evidence="3 4">
    <name type="scientific">Thauera humireducens</name>
    <dbReference type="NCBI Taxonomy" id="1134435"/>
    <lineage>
        <taxon>Bacteria</taxon>
        <taxon>Pseudomonadati</taxon>
        <taxon>Pseudomonadota</taxon>
        <taxon>Betaproteobacteria</taxon>
        <taxon>Rhodocyclales</taxon>
        <taxon>Zoogloeaceae</taxon>
        <taxon>Thauera</taxon>
    </lineage>
</organism>
<proteinExistence type="predicted"/>
<dbReference type="Pfam" id="PF20432">
    <property type="entry name" value="Xre-like-HTH"/>
    <property type="match status" value="1"/>
</dbReference>
<keyword evidence="4" id="KW-1185">Reference proteome</keyword>
<dbReference type="InterPro" id="IPR011979">
    <property type="entry name" value="Antitox_Xre"/>
</dbReference>
<dbReference type="InterPro" id="IPR024467">
    <property type="entry name" value="Xre/MbcA/ParS-like_toxin-bd"/>
</dbReference>
<dbReference type="RefSeq" id="WP_048709182.1">
    <property type="nucleotide sequence ID" value="NZ_CP014646.1"/>
</dbReference>
<dbReference type="STRING" id="1134435.AC731_003085"/>
<dbReference type="GO" id="GO:0003677">
    <property type="term" value="F:DNA binding"/>
    <property type="evidence" value="ECO:0007669"/>
    <property type="project" value="InterPro"/>
</dbReference>
<dbReference type="Proteomes" id="UP000036902">
    <property type="component" value="Chromosome"/>
</dbReference>
<evidence type="ECO:0000313" key="3">
    <source>
        <dbReference type="EMBL" id="AMO36012.1"/>
    </source>
</evidence>